<proteinExistence type="inferred from homology"/>
<evidence type="ECO:0000313" key="4">
    <source>
        <dbReference type="Proteomes" id="UP000192273"/>
    </source>
</evidence>
<dbReference type="Proteomes" id="UP000192273">
    <property type="component" value="Chromosome"/>
</dbReference>
<accession>A0A1V0RJB7</accession>
<keyword evidence="4" id="KW-1185">Reference proteome</keyword>
<comment type="similarity">
    <text evidence="1">Belongs to the metallophosphoesterase superfamily. YfcE family.</text>
</comment>
<dbReference type="AlphaFoldDB" id="A0A1V0RJB7"/>
<dbReference type="Pfam" id="PF12850">
    <property type="entry name" value="Metallophos_2"/>
    <property type="match status" value="1"/>
</dbReference>
<dbReference type="InterPro" id="IPR029052">
    <property type="entry name" value="Metallo-depent_PP-like"/>
</dbReference>
<gene>
    <name evidence="3" type="ORF">ROSMUCSMR3_00348</name>
</gene>
<evidence type="ECO:0000313" key="3">
    <source>
        <dbReference type="EMBL" id="ARE81854.1"/>
    </source>
</evidence>
<evidence type="ECO:0000259" key="2">
    <source>
        <dbReference type="Pfam" id="PF12850"/>
    </source>
</evidence>
<name>A0A1V0RJB7_9RHOB</name>
<dbReference type="RefSeq" id="WP_198385566.1">
    <property type="nucleotide sequence ID" value="NZ_CP020474.1"/>
</dbReference>
<protein>
    <submittedName>
        <fullName evidence="3">Calcineurin-like phosphoesterase superfamily domain protein</fullName>
    </submittedName>
</protein>
<dbReference type="Gene3D" id="3.60.21.10">
    <property type="match status" value="1"/>
</dbReference>
<dbReference type="EMBL" id="CP020474">
    <property type="protein sequence ID" value="ARE81854.1"/>
    <property type="molecule type" value="Genomic_DNA"/>
</dbReference>
<organism evidence="3 4">
    <name type="scientific">Roseovarius mucosus</name>
    <dbReference type="NCBI Taxonomy" id="215743"/>
    <lineage>
        <taxon>Bacteria</taxon>
        <taxon>Pseudomonadati</taxon>
        <taxon>Pseudomonadota</taxon>
        <taxon>Alphaproteobacteria</taxon>
        <taxon>Rhodobacterales</taxon>
        <taxon>Roseobacteraceae</taxon>
        <taxon>Roseovarius</taxon>
    </lineage>
</organism>
<sequence length="271" mass="29336">MRIMDLGELFGPVLIFGGPYSNLQATQALLAWADAHHFPPERRICTGDVVAYCANPAETVALIRAAQCPVLAGNCERQLARNELDCGCGFGAGTQCDLLSAGWYRHADRFIGAADRGWMETLPDLILFTHAGRRAAVIHGGLTDVSRFVWPVSDEAVFLEEISHIQEVAGHIDYVFSGHSGVMFQRRIGAVDWINAGAIGMPPHDGRVETGFAVLDAHVTFHRLAYDYLGAQAAMRAAGLVQGYDTALTSGYWPSEEVLPPVLRRAACANG</sequence>
<evidence type="ECO:0000256" key="1">
    <source>
        <dbReference type="ARBA" id="ARBA00008950"/>
    </source>
</evidence>
<feature type="domain" description="Calcineurin-like phosphoesterase" evidence="2">
    <location>
        <begin position="40"/>
        <end position="216"/>
    </location>
</feature>
<dbReference type="SUPFAM" id="SSF56300">
    <property type="entry name" value="Metallo-dependent phosphatases"/>
    <property type="match status" value="1"/>
</dbReference>
<dbReference type="InterPro" id="IPR024654">
    <property type="entry name" value="Calcineurin-like_PHP_lpxH"/>
</dbReference>
<reference evidence="3 4" key="1">
    <citation type="submission" date="2017-03" db="EMBL/GenBank/DDBJ databases">
        <title>Genome Sequence of Roseovarius mucosus strain SMR3 Isolated from a culture of the Diatom Skeletonema marinoi.</title>
        <authorList>
            <person name="Topel M."/>
            <person name="Pinder M."/>
            <person name="Johansson O.N."/>
            <person name="Kourtchenko O."/>
            <person name="Godhe A."/>
            <person name="Clarke A.K."/>
        </authorList>
    </citation>
    <scope>NUCLEOTIDE SEQUENCE [LARGE SCALE GENOMIC DNA]</scope>
    <source>
        <strain evidence="3 4">SMR3</strain>
    </source>
</reference>
<dbReference type="KEGG" id="rmm:ROSMUCSMR3_00348"/>